<proteinExistence type="predicted"/>
<feature type="compositionally biased region" description="Low complexity" evidence="1">
    <location>
        <begin position="19"/>
        <end position="34"/>
    </location>
</feature>
<evidence type="ECO:0000256" key="1">
    <source>
        <dbReference type="SAM" id="MobiDB-lite"/>
    </source>
</evidence>
<organism evidence="2 3">
    <name type="scientific">Apodospora peruviana</name>
    <dbReference type="NCBI Taxonomy" id="516989"/>
    <lineage>
        <taxon>Eukaryota</taxon>
        <taxon>Fungi</taxon>
        <taxon>Dikarya</taxon>
        <taxon>Ascomycota</taxon>
        <taxon>Pezizomycotina</taxon>
        <taxon>Sordariomycetes</taxon>
        <taxon>Sordariomycetidae</taxon>
        <taxon>Sordariales</taxon>
        <taxon>Lasiosphaeriaceae</taxon>
        <taxon>Apodospora</taxon>
    </lineage>
</organism>
<feature type="region of interest" description="Disordered" evidence="1">
    <location>
        <begin position="1"/>
        <end position="128"/>
    </location>
</feature>
<comment type="caution">
    <text evidence="2">The sequence shown here is derived from an EMBL/GenBank/DDBJ whole genome shotgun (WGS) entry which is preliminary data.</text>
</comment>
<feature type="region of interest" description="Disordered" evidence="1">
    <location>
        <begin position="352"/>
        <end position="465"/>
    </location>
</feature>
<feature type="compositionally biased region" description="Polar residues" evidence="1">
    <location>
        <begin position="47"/>
        <end position="62"/>
    </location>
</feature>
<sequence length="775" mass="86153">MSEGIASLLGELAQSLGFPQPTSSQTTSGTNSNTANGEDRRDRGHTSRGSDTNKSGSTTSLSAGYPAGVQPPQSEPTSVTSPNNGPTDDSNDDDDDDDDDNDMSTAIRRHMRKPKELHPKVSTMPERDDLSRILSTRSAASEQNIQRFIVRDFLTPVKRHNAPKPVSSTPNTQDKSPIAEVTCSSTASRDVPSSLGKRAFLTVDSITALGDRSLSLLSRYHDKKRRKIDRHRHSHRSNQHVHSLRHASPALRLGKQLEIPPFRHNKEVRKSTAEENILRSSLRLPQASSQPHLSEKRVTFENIKAIKNTPTTAGPKAIVHIEKLKQTEAQKKDKALFRALEAKLPQKKQATIVNGLSDGLPQREAFSHRSSKMPGPEPETRARTNPPAHLPIPTSSEARLLAIKNSTPSSRTDRPPGQKPAPSKPKPLPEYSKLTPSPQPQAATSVPVPAAAAPPRKSAPAVDLLGEDRPTLQWVVYRTKRFNPTPTLPSGQQRMEEKIRCTAHASKKAANEAAEARHNRVHKDVIRNLWSLEGKKGFYDGVLEFADKNVQYYWVEEEQTDLSKMADKWRADTGRIKGAQGVAGGEEMRKNAVTFDCEEEEENDDNGLGLLERREMIIQQRPWDGNPFSLIRPPETQHHGSYTTAADANEHALSVFIHLAKPRNARIEDNHYYKHHIEPDMRKLFEADNAKDPDEPVTICWEVAVEGCKWDFLYLEVKVVESELQGVIDVTDMVVDGGPCEPVHNEGNQDQSGHRFTCPVENGDDDDDDDMSEEE</sequence>
<feature type="compositionally biased region" description="Polar residues" evidence="1">
    <location>
        <begin position="166"/>
        <end position="175"/>
    </location>
</feature>
<feature type="region of interest" description="Disordered" evidence="1">
    <location>
        <begin position="160"/>
        <end position="191"/>
    </location>
</feature>
<feature type="compositionally biased region" description="Acidic residues" evidence="1">
    <location>
        <begin position="89"/>
        <end position="102"/>
    </location>
</feature>
<gene>
    <name evidence="2" type="ORF">B0H66DRAFT_629404</name>
</gene>
<name>A0AAE0LZK5_9PEZI</name>
<feature type="compositionally biased region" description="Basic and acidic residues" evidence="1">
    <location>
        <begin position="114"/>
        <end position="128"/>
    </location>
</feature>
<feature type="compositionally biased region" description="Acidic residues" evidence="1">
    <location>
        <begin position="762"/>
        <end position="775"/>
    </location>
</feature>
<feature type="compositionally biased region" description="Polar residues" evidence="1">
    <location>
        <begin position="71"/>
        <end position="87"/>
    </location>
</feature>
<feature type="compositionally biased region" description="Pro residues" evidence="1">
    <location>
        <begin position="417"/>
        <end position="428"/>
    </location>
</feature>
<evidence type="ECO:0000313" key="2">
    <source>
        <dbReference type="EMBL" id="KAK3313488.1"/>
    </source>
</evidence>
<dbReference type="AlphaFoldDB" id="A0AAE0LZK5"/>
<dbReference type="EMBL" id="JAUEDM010000007">
    <property type="protein sequence ID" value="KAK3313488.1"/>
    <property type="molecule type" value="Genomic_DNA"/>
</dbReference>
<keyword evidence="3" id="KW-1185">Reference proteome</keyword>
<reference evidence="2" key="2">
    <citation type="submission" date="2023-06" db="EMBL/GenBank/DDBJ databases">
        <authorList>
            <consortium name="Lawrence Berkeley National Laboratory"/>
            <person name="Haridas S."/>
            <person name="Hensen N."/>
            <person name="Bonometti L."/>
            <person name="Westerberg I."/>
            <person name="Brannstrom I.O."/>
            <person name="Guillou S."/>
            <person name="Cros-Aarteil S."/>
            <person name="Calhoun S."/>
            <person name="Kuo A."/>
            <person name="Mondo S."/>
            <person name="Pangilinan J."/>
            <person name="Riley R."/>
            <person name="Labutti K."/>
            <person name="Andreopoulos B."/>
            <person name="Lipzen A."/>
            <person name="Chen C."/>
            <person name="Yanf M."/>
            <person name="Daum C."/>
            <person name="Ng V."/>
            <person name="Clum A."/>
            <person name="Steindorff A."/>
            <person name="Ohm R."/>
            <person name="Martin F."/>
            <person name="Silar P."/>
            <person name="Natvig D."/>
            <person name="Lalanne C."/>
            <person name="Gautier V."/>
            <person name="Ament-Velasquez S.L."/>
            <person name="Kruys A."/>
            <person name="Hutchinson M.I."/>
            <person name="Powell A.J."/>
            <person name="Barry K."/>
            <person name="Miller A.N."/>
            <person name="Grigoriev I.V."/>
            <person name="Debuchy R."/>
            <person name="Gladieux P."/>
            <person name="Thoren M.H."/>
            <person name="Johannesson H."/>
        </authorList>
    </citation>
    <scope>NUCLEOTIDE SEQUENCE</scope>
    <source>
        <strain evidence="2">CBS 118394</strain>
    </source>
</reference>
<feature type="compositionally biased region" description="Low complexity" evidence="1">
    <location>
        <begin position="440"/>
        <end position="461"/>
    </location>
</feature>
<feature type="region of interest" description="Disordered" evidence="1">
    <location>
        <begin position="739"/>
        <end position="775"/>
    </location>
</feature>
<reference evidence="2" key="1">
    <citation type="journal article" date="2023" name="Mol. Phylogenet. Evol.">
        <title>Genome-scale phylogeny and comparative genomics of the fungal order Sordariales.</title>
        <authorList>
            <person name="Hensen N."/>
            <person name="Bonometti L."/>
            <person name="Westerberg I."/>
            <person name="Brannstrom I.O."/>
            <person name="Guillou S."/>
            <person name="Cros-Aarteil S."/>
            <person name="Calhoun S."/>
            <person name="Haridas S."/>
            <person name="Kuo A."/>
            <person name="Mondo S."/>
            <person name="Pangilinan J."/>
            <person name="Riley R."/>
            <person name="LaButti K."/>
            <person name="Andreopoulos B."/>
            <person name="Lipzen A."/>
            <person name="Chen C."/>
            <person name="Yan M."/>
            <person name="Daum C."/>
            <person name="Ng V."/>
            <person name="Clum A."/>
            <person name="Steindorff A."/>
            <person name="Ohm R.A."/>
            <person name="Martin F."/>
            <person name="Silar P."/>
            <person name="Natvig D.O."/>
            <person name="Lalanne C."/>
            <person name="Gautier V."/>
            <person name="Ament-Velasquez S.L."/>
            <person name="Kruys A."/>
            <person name="Hutchinson M.I."/>
            <person name="Powell A.J."/>
            <person name="Barry K."/>
            <person name="Miller A.N."/>
            <person name="Grigoriev I.V."/>
            <person name="Debuchy R."/>
            <person name="Gladieux P."/>
            <person name="Hiltunen Thoren M."/>
            <person name="Johannesson H."/>
        </authorList>
    </citation>
    <scope>NUCLEOTIDE SEQUENCE</scope>
    <source>
        <strain evidence="2">CBS 118394</strain>
    </source>
</reference>
<accession>A0AAE0LZK5</accession>
<feature type="region of interest" description="Disordered" evidence="1">
    <location>
        <begin position="224"/>
        <end position="245"/>
    </location>
</feature>
<evidence type="ECO:0000313" key="3">
    <source>
        <dbReference type="Proteomes" id="UP001283341"/>
    </source>
</evidence>
<dbReference type="Proteomes" id="UP001283341">
    <property type="component" value="Unassembled WGS sequence"/>
</dbReference>
<protein>
    <submittedName>
        <fullName evidence="2">Uncharacterized protein</fullName>
    </submittedName>
</protein>